<dbReference type="AlphaFoldDB" id="A0AAT9HLV2"/>
<name>A0AAT9HLV2_9ACTN</name>
<dbReference type="PANTHER" id="PTHR46696:SF1">
    <property type="entry name" value="CYTOCHROME P450 YJIB-RELATED"/>
    <property type="match status" value="1"/>
</dbReference>
<evidence type="ECO:0000313" key="2">
    <source>
        <dbReference type="EMBL" id="BFO18509.1"/>
    </source>
</evidence>
<dbReference type="GO" id="GO:0020037">
    <property type="term" value="F:heme binding"/>
    <property type="evidence" value="ECO:0007669"/>
    <property type="project" value="InterPro"/>
</dbReference>
<protein>
    <recommendedName>
        <fullName evidence="3">Cytochrome P450</fullName>
    </recommendedName>
</protein>
<dbReference type="PANTHER" id="PTHR46696">
    <property type="entry name" value="P450, PUTATIVE (EUROFUNG)-RELATED"/>
    <property type="match status" value="1"/>
</dbReference>
<proteinExistence type="inferred from homology"/>
<dbReference type="SUPFAM" id="SSF48264">
    <property type="entry name" value="Cytochrome P450"/>
    <property type="match status" value="1"/>
</dbReference>
<evidence type="ECO:0000256" key="1">
    <source>
        <dbReference type="ARBA" id="ARBA00010617"/>
    </source>
</evidence>
<comment type="similarity">
    <text evidence="1">Belongs to the cytochrome P450 family.</text>
</comment>
<dbReference type="GO" id="GO:0004497">
    <property type="term" value="F:monooxygenase activity"/>
    <property type="evidence" value="ECO:0007669"/>
    <property type="project" value="InterPro"/>
</dbReference>
<dbReference type="GO" id="GO:0005506">
    <property type="term" value="F:iron ion binding"/>
    <property type="evidence" value="ECO:0007669"/>
    <property type="project" value="InterPro"/>
</dbReference>
<sequence>MVSYAAVNTCPHAQQAADEQRSDHKAHLAFAAGPHACPAENIVFVVSVAAIERLMGRLPDIELTVPAATLTYQPGPIYRVLTVLPCRFTPHTGFPEDDAG</sequence>
<dbReference type="EMBL" id="AP035768">
    <property type="protein sequence ID" value="BFO18509.1"/>
    <property type="molecule type" value="Genomic_DNA"/>
</dbReference>
<gene>
    <name evidence="2" type="ORF">SHKM778_48970</name>
</gene>
<reference evidence="2" key="2">
    <citation type="submission" date="2024-07" db="EMBL/GenBank/DDBJ databases">
        <title>Streptomyces haneummycinica sp. nov., a new antibiotic-producing actinobacterium isolated from marine sediment.</title>
        <authorList>
            <person name="Uemura M."/>
            <person name="Hamada M."/>
            <person name="Hirano S."/>
            <person name="Kobayashi K."/>
            <person name="Ohshiro T."/>
            <person name="Kobayashi T."/>
            <person name="Terahara T."/>
        </authorList>
    </citation>
    <scope>NUCLEOTIDE SEQUENCE</scope>
    <source>
        <strain evidence="2">KM77-8</strain>
    </source>
</reference>
<dbReference type="InterPro" id="IPR036396">
    <property type="entry name" value="Cyt_P450_sf"/>
</dbReference>
<organism evidence="2">
    <name type="scientific">Streptomyces haneummycinicus</name>
    <dbReference type="NCBI Taxonomy" id="3074435"/>
    <lineage>
        <taxon>Bacteria</taxon>
        <taxon>Bacillati</taxon>
        <taxon>Actinomycetota</taxon>
        <taxon>Actinomycetes</taxon>
        <taxon>Kitasatosporales</taxon>
        <taxon>Streptomycetaceae</taxon>
        <taxon>Streptomyces</taxon>
    </lineage>
</organism>
<dbReference type="Gene3D" id="1.10.630.10">
    <property type="entry name" value="Cytochrome P450"/>
    <property type="match status" value="1"/>
</dbReference>
<dbReference type="GO" id="GO:0016705">
    <property type="term" value="F:oxidoreductase activity, acting on paired donors, with incorporation or reduction of molecular oxygen"/>
    <property type="evidence" value="ECO:0007669"/>
    <property type="project" value="InterPro"/>
</dbReference>
<evidence type="ECO:0008006" key="3">
    <source>
        <dbReference type="Google" id="ProtNLM"/>
    </source>
</evidence>
<accession>A0AAT9HLV2</accession>
<reference evidence="2" key="1">
    <citation type="submission" date="2024-06" db="EMBL/GenBank/DDBJ databases">
        <authorList>
            <consortium name="consrtm"/>
            <person name="Uemura M."/>
            <person name="Terahara T."/>
        </authorList>
    </citation>
    <scope>NUCLEOTIDE SEQUENCE</scope>
    <source>
        <strain evidence="2">KM77-8</strain>
    </source>
</reference>